<accession>A0A6C0D3B5</accession>
<keyword evidence="1" id="KW-0812">Transmembrane</keyword>
<sequence>MVNNSKKKSSIFPASITKMFSFSKKKKFTKKHKVKITLVKVITFIIIFILIFDKATILFVIYLYGLYSYWQPKNKENYTNNNALVSTIFEPSNNTIASLSRVFKHPELNLKSYTNVKIDPTKVLFEDNKFLPECCFYNSEYSTSKGCPCITGDQQNYLNARGTNKSHISFLQTNNDYKNKYFSPTLAFQGAHVPFKTNEEHYIIDHEPLAPEKKTEFNSLINNY</sequence>
<dbReference type="EMBL" id="MN739535">
    <property type="protein sequence ID" value="QHT11536.1"/>
    <property type="molecule type" value="Genomic_DNA"/>
</dbReference>
<organism evidence="2">
    <name type="scientific">viral metagenome</name>
    <dbReference type="NCBI Taxonomy" id="1070528"/>
    <lineage>
        <taxon>unclassified sequences</taxon>
        <taxon>metagenomes</taxon>
        <taxon>organismal metagenomes</taxon>
    </lineage>
</organism>
<evidence type="ECO:0000256" key="1">
    <source>
        <dbReference type="SAM" id="Phobius"/>
    </source>
</evidence>
<keyword evidence="1" id="KW-0472">Membrane</keyword>
<keyword evidence="1" id="KW-1133">Transmembrane helix</keyword>
<reference evidence="2" key="1">
    <citation type="journal article" date="2020" name="Nature">
        <title>Giant virus diversity and host interactions through global metagenomics.</title>
        <authorList>
            <person name="Schulz F."/>
            <person name="Roux S."/>
            <person name="Paez-Espino D."/>
            <person name="Jungbluth S."/>
            <person name="Walsh D.A."/>
            <person name="Denef V.J."/>
            <person name="McMahon K.D."/>
            <person name="Konstantinidis K.T."/>
            <person name="Eloe-Fadrosh E.A."/>
            <person name="Kyrpides N.C."/>
            <person name="Woyke T."/>
        </authorList>
    </citation>
    <scope>NUCLEOTIDE SEQUENCE</scope>
    <source>
        <strain evidence="2">GVMAG-M-3300023174-116</strain>
    </source>
</reference>
<dbReference type="AlphaFoldDB" id="A0A6C0D3B5"/>
<proteinExistence type="predicted"/>
<feature type="transmembrane region" description="Helical" evidence="1">
    <location>
        <begin position="37"/>
        <end position="70"/>
    </location>
</feature>
<protein>
    <submittedName>
        <fullName evidence="2">Uncharacterized protein</fullName>
    </submittedName>
</protein>
<evidence type="ECO:0000313" key="2">
    <source>
        <dbReference type="EMBL" id="QHT11536.1"/>
    </source>
</evidence>
<name>A0A6C0D3B5_9ZZZZ</name>